<dbReference type="Proteomes" id="UP001500822">
    <property type="component" value="Unassembled WGS sequence"/>
</dbReference>
<proteinExistence type="predicted"/>
<reference evidence="2" key="1">
    <citation type="journal article" date="2019" name="Int. J. Syst. Evol. Microbiol.">
        <title>The Global Catalogue of Microorganisms (GCM) 10K type strain sequencing project: providing services to taxonomists for standard genome sequencing and annotation.</title>
        <authorList>
            <consortium name="The Broad Institute Genomics Platform"/>
            <consortium name="The Broad Institute Genome Sequencing Center for Infectious Disease"/>
            <person name="Wu L."/>
            <person name="Ma J."/>
        </authorList>
    </citation>
    <scope>NUCLEOTIDE SEQUENCE [LARGE SCALE GENOMIC DNA]</scope>
    <source>
        <strain evidence="2">JCM 18077</strain>
    </source>
</reference>
<protein>
    <recommendedName>
        <fullName evidence="3">CopG family transcriptional regulator</fullName>
    </recommendedName>
</protein>
<dbReference type="EMBL" id="BAABIE010000011">
    <property type="protein sequence ID" value="GAA4753109.1"/>
    <property type="molecule type" value="Genomic_DNA"/>
</dbReference>
<comment type="caution">
    <text evidence="1">The sequence shown here is derived from an EMBL/GenBank/DDBJ whole genome shotgun (WGS) entry which is preliminary data.</text>
</comment>
<evidence type="ECO:0000313" key="2">
    <source>
        <dbReference type="Proteomes" id="UP001500822"/>
    </source>
</evidence>
<sequence length="82" mass="8742">MATLDKHQAVPLTSEELEAFREAAKTSAFTTGLFARALLRYALAHLDDPAVMQAIADEKAAAAQRLSDGAKIAVAARWGTTK</sequence>
<keyword evidence="2" id="KW-1185">Reference proteome</keyword>
<evidence type="ECO:0000313" key="1">
    <source>
        <dbReference type="EMBL" id="GAA4753109.1"/>
    </source>
</evidence>
<gene>
    <name evidence="1" type="ORF">GCM10023217_25450</name>
</gene>
<dbReference type="RefSeq" id="WP_345313780.1">
    <property type="nucleotide sequence ID" value="NZ_BAABIE010000011.1"/>
</dbReference>
<organism evidence="1 2">
    <name type="scientific">Gordonia alkaliphila</name>
    <dbReference type="NCBI Taxonomy" id="1053547"/>
    <lineage>
        <taxon>Bacteria</taxon>
        <taxon>Bacillati</taxon>
        <taxon>Actinomycetota</taxon>
        <taxon>Actinomycetes</taxon>
        <taxon>Mycobacteriales</taxon>
        <taxon>Gordoniaceae</taxon>
        <taxon>Gordonia</taxon>
    </lineage>
</organism>
<evidence type="ECO:0008006" key="3">
    <source>
        <dbReference type="Google" id="ProtNLM"/>
    </source>
</evidence>
<accession>A0ABP8ZCT8</accession>
<name>A0ABP8ZCT8_9ACTN</name>